<evidence type="ECO:0000313" key="2">
    <source>
        <dbReference type="Proteomes" id="UP000807159"/>
    </source>
</evidence>
<evidence type="ECO:0000313" key="1">
    <source>
        <dbReference type="EMBL" id="KAH8494722.1"/>
    </source>
</evidence>
<accession>A0A8T2XPF8</accession>
<sequence>MWVSLVHDDGDWFGLLVLLEWDIDWRLKGVAGCWSWGGAAGGCGSICGGFWWMIWFGNVVEKNGWLVLAGGAATGKRGTGGSCCVTVWWDRK</sequence>
<reference evidence="1" key="1">
    <citation type="journal article" date="2021" name="J. Hered.">
        <title>Genome Assembly of Salicaceae Populus deltoides (Eastern Cottonwood) I-69 Based on Nanopore Sequencing and Hi-C Technologies.</title>
        <authorList>
            <person name="Bai S."/>
            <person name="Wu H."/>
            <person name="Zhang J."/>
            <person name="Pan Z."/>
            <person name="Zhao W."/>
            <person name="Li Z."/>
            <person name="Tong C."/>
        </authorList>
    </citation>
    <scope>NUCLEOTIDE SEQUENCE</scope>
    <source>
        <tissue evidence="1">Leaf</tissue>
    </source>
</reference>
<dbReference type="Proteomes" id="UP000807159">
    <property type="component" value="Chromosome 11"/>
</dbReference>
<name>A0A8T2XPF8_POPDE</name>
<comment type="caution">
    <text evidence="1">The sequence shown here is derived from an EMBL/GenBank/DDBJ whole genome shotgun (WGS) entry which is preliminary data.</text>
</comment>
<dbReference type="EMBL" id="JACEGQ020000011">
    <property type="protein sequence ID" value="KAH8494722.1"/>
    <property type="molecule type" value="Genomic_DNA"/>
</dbReference>
<gene>
    <name evidence="1" type="ORF">H0E87_021211</name>
</gene>
<proteinExistence type="predicted"/>
<organism evidence="1 2">
    <name type="scientific">Populus deltoides</name>
    <name type="common">Eastern poplar</name>
    <name type="synonym">Eastern cottonwood</name>
    <dbReference type="NCBI Taxonomy" id="3696"/>
    <lineage>
        <taxon>Eukaryota</taxon>
        <taxon>Viridiplantae</taxon>
        <taxon>Streptophyta</taxon>
        <taxon>Embryophyta</taxon>
        <taxon>Tracheophyta</taxon>
        <taxon>Spermatophyta</taxon>
        <taxon>Magnoliopsida</taxon>
        <taxon>eudicotyledons</taxon>
        <taxon>Gunneridae</taxon>
        <taxon>Pentapetalae</taxon>
        <taxon>rosids</taxon>
        <taxon>fabids</taxon>
        <taxon>Malpighiales</taxon>
        <taxon>Salicaceae</taxon>
        <taxon>Saliceae</taxon>
        <taxon>Populus</taxon>
    </lineage>
</organism>
<dbReference type="AlphaFoldDB" id="A0A8T2XPF8"/>
<protein>
    <submittedName>
        <fullName evidence="1">Uncharacterized protein</fullName>
    </submittedName>
</protein>
<keyword evidence="2" id="KW-1185">Reference proteome</keyword>